<protein>
    <recommendedName>
        <fullName evidence="9">Helicase</fullName>
    </recommendedName>
</protein>
<dbReference type="Pfam" id="PF00270">
    <property type="entry name" value="DEAD"/>
    <property type="match status" value="1"/>
</dbReference>
<dbReference type="SMART" id="SM00487">
    <property type="entry name" value="DEXDc"/>
    <property type="match status" value="1"/>
</dbReference>
<evidence type="ECO:0000259" key="5">
    <source>
        <dbReference type="PROSITE" id="PS51192"/>
    </source>
</evidence>
<dbReference type="InterPro" id="IPR001650">
    <property type="entry name" value="Helicase_C-like"/>
</dbReference>
<dbReference type="Pfam" id="PF00271">
    <property type="entry name" value="Helicase_C"/>
    <property type="match status" value="1"/>
</dbReference>
<evidence type="ECO:0000256" key="3">
    <source>
        <dbReference type="ARBA" id="ARBA00022840"/>
    </source>
</evidence>
<dbReference type="SUPFAM" id="SSF52540">
    <property type="entry name" value="P-loop containing nucleoside triphosphate hydrolases"/>
    <property type="match status" value="1"/>
</dbReference>
<proteinExistence type="predicted"/>
<evidence type="ECO:0000256" key="1">
    <source>
        <dbReference type="ARBA" id="ARBA00022741"/>
    </source>
</evidence>
<dbReference type="SMART" id="SM00490">
    <property type="entry name" value="HELICc"/>
    <property type="match status" value="1"/>
</dbReference>
<keyword evidence="4" id="KW-0175">Coiled coil</keyword>
<dbReference type="InterPro" id="IPR014001">
    <property type="entry name" value="Helicase_ATP-bd"/>
</dbReference>
<dbReference type="InterPro" id="IPR027417">
    <property type="entry name" value="P-loop_NTPase"/>
</dbReference>
<sequence>MSTLDRDGATLVSAGELRTDVLEIFQAEPRMDLLLSAPGLLAQPPQGHASLAREPHAGLPARVTHAHRNALLEAFGGQLDGLPQTAEWEGRIGEWIRKLSSAEARVLHYQPGPLFSRIISRPGGSLVPAGPITHGTLHRPSGAELDLALTGAMHERAREWFRLRAAESEDISKDVQALLESSWAGAMLGAEELYLKVLSEFFLEMLQGADLTDSNPLLEVMTTFQRAAYQQAKGILRRFGGVFLADVVGLGKTYIAMALLRYLQDTMDRHALVIAPPTVCPTWQALGEDFGVNLRVLSHGRLEDLPQYSQRQVLVVDESHNFRNPATRRYERIWEWLHPNNVPSRRQVLLLSATPQNNSPRDVMQQLKLFPENFTRLPFPGESLEDFFKAVEAGRESLTNVLQHVVVRRTRRFIQNHYQDAKLPVKKPTGGYDWVPIRFPTRVSGPEQCLRYRIEDTYGTGLYDRIIHLLGSMEYPLYGLAAYVLEMHRDDSRMVGFRQAGQSLRGLFKVLLLKRLESSEAAFRASLERLRTRLQRALENLRAGFVQVVADVEDEGESNPGGDQMPSGMFHVDRLRNALTADLERVEELWGAMHQQSPAADAKLARLRAYLTTRPPRMHRTLIFTQFTDTAEFLHEHLQGEHGVVAKVTGSSGNVRETARRFAPRANPARGRPEVPKEQQIDLLISTDVLSEGINLQDADTLINYDLHWNPVRLIQRAGRIDRLGSLNEEIHISSFLPERALETNLGLEQVLRRRIQEFLKVFGEDSHILPLEERPDVDGVLDIYAGKALEKAEAHDEMDALGRHAERILMIQQLEPARYDRIRALRPGRRAATRSRLPGVVATRLGWYWAFWREQDVGGLERVADVAGLDLLFKHSQKADVTEGLRTVPCRQRANTMAEGARRLFSGVAEIVRAQRQKPALDKNEEWVLSSMDALRKGCDEARLATLDAMRQWILAGQYKPSLRLAAGRWRKEQLPGEALFQQMEAMLRFPLKNEFLGEEEMVGVVVGEEPDAV</sequence>
<comment type="caution">
    <text evidence="7">The sequence shown here is derived from an EMBL/GenBank/DDBJ whole genome shotgun (WGS) entry which is preliminary data.</text>
</comment>
<dbReference type="OrthoDB" id="18878at2"/>
<dbReference type="Gene3D" id="3.40.50.10810">
    <property type="entry name" value="Tandem AAA-ATPase domain"/>
    <property type="match status" value="2"/>
</dbReference>
<keyword evidence="2" id="KW-0378">Hydrolase</keyword>
<dbReference type="InterPro" id="IPR049730">
    <property type="entry name" value="SNF2/RAD54-like_C"/>
</dbReference>
<feature type="coiled-coil region" evidence="4">
    <location>
        <begin position="513"/>
        <end position="544"/>
    </location>
</feature>
<dbReference type="Gene3D" id="3.40.50.300">
    <property type="entry name" value="P-loop containing nucleotide triphosphate hydrolases"/>
    <property type="match status" value="1"/>
</dbReference>
<accession>A0A3A8P4K3</accession>
<dbReference type="GO" id="GO:0016787">
    <property type="term" value="F:hydrolase activity"/>
    <property type="evidence" value="ECO:0007669"/>
    <property type="project" value="UniProtKB-KW"/>
</dbReference>
<evidence type="ECO:0000259" key="6">
    <source>
        <dbReference type="PROSITE" id="PS51194"/>
    </source>
</evidence>
<dbReference type="Proteomes" id="UP000273405">
    <property type="component" value="Unassembled WGS sequence"/>
</dbReference>
<evidence type="ECO:0000313" key="7">
    <source>
        <dbReference type="EMBL" id="RKH46674.1"/>
    </source>
</evidence>
<gene>
    <name evidence="7" type="ORF">D7X12_04775</name>
</gene>
<dbReference type="PROSITE" id="PS51194">
    <property type="entry name" value="HELICASE_CTER"/>
    <property type="match status" value="1"/>
</dbReference>
<keyword evidence="3" id="KW-0067">ATP-binding</keyword>
<evidence type="ECO:0000256" key="4">
    <source>
        <dbReference type="SAM" id="Coils"/>
    </source>
</evidence>
<dbReference type="PANTHER" id="PTHR45766:SF6">
    <property type="entry name" value="SWI_SNF-RELATED MATRIX-ASSOCIATED ACTIN-DEPENDENT REGULATOR OF CHROMATIN SUBFAMILY A-LIKE PROTEIN 1"/>
    <property type="match status" value="1"/>
</dbReference>
<dbReference type="PANTHER" id="PTHR45766">
    <property type="entry name" value="DNA ANNEALING HELICASE AND ENDONUCLEASE ZRANB3 FAMILY MEMBER"/>
    <property type="match status" value="1"/>
</dbReference>
<evidence type="ECO:0000313" key="8">
    <source>
        <dbReference type="Proteomes" id="UP000273405"/>
    </source>
</evidence>
<dbReference type="InterPro" id="IPR038718">
    <property type="entry name" value="SNF2-like_sf"/>
</dbReference>
<dbReference type="GO" id="GO:0003676">
    <property type="term" value="F:nucleic acid binding"/>
    <property type="evidence" value="ECO:0007669"/>
    <property type="project" value="InterPro"/>
</dbReference>
<evidence type="ECO:0000256" key="2">
    <source>
        <dbReference type="ARBA" id="ARBA00022801"/>
    </source>
</evidence>
<feature type="domain" description="Helicase C-terminal" evidence="6">
    <location>
        <begin position="606"/>
        <end position="778"/>
    </location>
</feature>
<dbReference type="RefSeq" id="WP_120624081.1">
    <property type="nucleotide sequence ID" value="NZ_RAWG01000019.1"/>
</dbReference>
<feature type="domain" description="Helicase ATP-binding" evidence="5">
    <location>
        <begin position="291"/>
        <end position="373"/>
    </location>
</feature>
<dbReference type="AlphaFoldDB" id="A0A3A8P4K3"/>
<organism evidence="7 8">
    <name type="scientific">Corallococcus sicarius</name>
    <dbReference type="NCBI Taxonomy" id="2316726"/>
    <lineage>
        <taxon>Bacteria</taxon>
        <taxon>Pseudomonadati</taxon>
        <taxon>Myxococcota</taxon>
        <taxon>Myxococcia</taxon>
        <taxon>Myxococcales</taxon>
        <taxon>Cystobacterineae</taxon>
        <taxon>Myxococcaceae</taxon>
        <taxon>Corallococcus</taxon>
    </lineage>
</organism>
<dbReference type="InterPro" id="IPR011545">
    <property type="entry name" value="DEAD/DEAH_box_helicase_dom"/>
</dbReference>
<keyword evidence="1" id="KW-0547">Nucleotide-binding</keyword>
<dbReference type="EMBL" id="RAWG01000019">
    <property type="protein sequence ID" value="RKH46674.1"/>
    <property type="molecule type" value="Genomic_DNA"/>
</dbReference>
<keyword evidence="8" id="KW-1185">Reference proteome</keyword>
<reference evidence="8" key="1">
    <citation type="submission" date="2018-09" db="EMBL/GenBank/DDBJ databases">
        <authorList>
            <person name="Livingstone P.G."/>
            <person name="Whitworth D.E."/>
        </authorList>
    </citation>
    <scope>NUCLEOTIDE SEQUENCE [LARGE SCALE GENOMIC DNA]</scope>
    <source>
        <strain evidence="8">CA040B</strain>
    </source>
</reference>
<evidence type="ECO:0008006" key="9">
    <source>
        <dbReference type="Google" id="ProtNLM"/>
    </source>
</evidence>
<dbReference type="PROSITE" id="PS51192">
    <property type="entry name" value="HELICASE_ATP_BIND_1"/>
    <property type="match status" value="1"/>
</dbReference>
<dbReference type="GO" id="GO:0005524">
    <property type="term" value="F:ATP binding"/>
    <property type="evidence" value="ECO:0007669"/>
    <property type="project" value="UniProtKB-KW"/>
</dbReference>
<name>A0A3A8P4K3_9BACT</name>
<dbReference type="CDD" id="cd18793">
    <property type="entry name" value="SF2_C_SNF"/>
    <property type="match status" value="1"/>
</dbReference>